<evidence type="ECO:0000256" key="1">
    <source>
        <dbReference type="SAM" id="Phobius"/>
    </source>
</evidence>
<proteinExistence type="predicted"/>
<reference evidence="2" key="2">
    <citation type="submission" date="2024-03" db="EMBL/GenBank/DDBJ databases">
        <authorList>
            <person name="Ni Y."/>
            <person name="Xu T."/>
            <person name="Yan S."/>
            <person name="Chen L."/>
            <person name="Wang Y."/>
        </authorList>
    </citation>
    <scope>NUCLEOTIDE SEQUENCE</scope>
    <source>
        <strain evidence="2">NTM1</strain>
    </source>
</reference>
<feature type="transmembrane region" description="Helical" evidence="1">
    <location>
        <begin position="78"/>
        <end position="95"/>
    </location>
</feature>
<sequence length="126" mass="14307">MLDYLLLHLVTLQTIIVNSTTPCFLNYTASNTWQACGLGKDFLTGSLIGWQWITGGNFSMILVAIFVMFSYIKYHKMVYPIVIGIFLLPLSYFVFPVPFLNFAFVMVGLGFGILIWYIKVSQTAEQ</sequence>
<keyword evidence="1" id="KW-1133">Transmembrane helix</keyword>
<dbReference type="EMBL" id="BK067788">
    <property type="protein sequence ID" value="DBA52023.1"/>
    <property type="molecule type" value="Genomic_DNA"/>
</dbReference>
<feature type="transmembrane region" description="Helical" evidence="1">
    <location>
        <begin position="50"/>
        <end position="71"/>
    </location>
</feature>
<reference evidence="2" key="1">
    <citation type="journal article" date="2024" name="Environ. Microbiol. Rep.">
        <title>Hiding in plain sight: The discovery of complete genomes of 11 hypothetical spindle-shaped viruses that putatively infect mesophilic ammonia-oxidizing archaea.</title>
        <authorList>
            <person name="Ni Y."/>
            <person name="Xu T."/>
            <person name="Yan S."/>
            <person name="Chen L."/>
            <person name="Wang Y."/>
        </authorList>
    </citation>
    <scope>NUCLEOTIDE SEQUENCE</scope>
    <source>
        <strain evidence="2">NTM1</strain>
    </source>
</reference>
<keyword evidence="1" id="KW-0472">Membrane</keyword>
<name>A0AAT9JG35_9VIRU</name>
<keyword evidence="1" id="KW-0812">Transmembrane</keyword>
<feature type="transmembrane region" description="Helical" evidence="1">
    <location>
        <begin position="101"/>
        <end position="118"/>
    </location>
</feature>
<organism evidence="2">
    <name type="scientific">Nitrosopumilaceae spindle-shaped virus</name>
    <dbReference type="NCBI Taxonomy" id="3065433"/>
    <lineage>
        <taxon>Viruses</taxon>
    </lineage>
</organism>
<protein>
    <submittedName>
        <fullName evidence="2">ORF65</fullName>
    </submittedName>
</protein>
<evidence type="ECO:0000313" key="2">
    <source>
        <dbReference type="EMBL" id="DBA52023.1"/>
    </source>
</evidence>
<accession>A0AAT9JG35</accession>